<dbReference type="InterPro" id="IPR043128">
    <property type="entry name" value="Rev_trsase/Diguanyl_cyclase"/>
</dbReference>
<dbReference type="PROSITE" id="PS50887">
    <property type="entry name" value="GGDEF"/>
    <property type="match status" value="1"/>
</dbReference>
<dbReference type="SUPFAM" id="SSF55785">
    <property type="entry name" value="PYP-like sensor domain (PAS domain)"/>
    <property type="match status" value="1"/>
</dbReference>
<dbReference type="InterPro" id="IPR029787">
    <property type="entry name" value="Nucleotide_cyclase"/>
</dbReference>
<dbReference type="CDD" id="cd01949">
    <property type="entry name" value="GGDEF"/>
    <property type="match status" value="1"/>
</dbReference>
<dbReference type="Pfam" id="PF08448">
    <property type="entry name" value="PAS_4"/>
    <property type="match status" value="1"/>
</dbReference>
<dbReference type="InterPro" id="IPR035965">
    <property type="entry name" value="PAS-like_dom_sf"/>
</dbReference>
<name>A0ABU0BXZ8_9HYPH</name>
<dbReference type="PROSITE" id="PS50113">
    <property type="entry name" value="PAC"/>
    <property type="match status" value="1"/>
</dbReference>
<accession>A0ABU0BXZ8</accession>
<keyword evidence="4" id="KW-1185">Reference proteome</keyword>
<dbReference type="PANTHER" id="PTHR46663:SF3">
    <property type="entry name" value="SLL0267 PROTEIN"/>
    <property type="match status" value="1"/>
</dbReference>
<feature type="domain" description="GGDEF" evidence="2">
    <location>
        <begin position="178"/>
        <end position="312"/>
    </location>
</feature>
<evidence type="ECO:0000259" key="2">
    <source>
        <dbReference type="PROSITE" id="PS50887"/>
    </source>
</evidence>
<dbReference type="Proteomes" id="UP001230207">
    <property type="component" value="Unassembled WGS sequence"/>
</dbReference>
<evidence type="ECO:0000313" key="4">
    <source>
        <dbReference type="Proteomes" id="UP001230207"/>
    </source>
</evidence>
<dbReference type="NCBIfam" id="TIGR00229">
    <property type="entry name" value="sensory_box"/>
    <property type="match status" value="1"/>
</dbReference>
<dbReference type="RefSeq" id="WP_307234768.1">
    <property type="nucleotide sequence ID" value="NZ_JAUSVF010000002.1"/>
</dbReference>
<dbReference type="InterPro" id="IPR013656">
    <property type="entry name" value="PAS_4"/>
</dbReference>
<reference evidence="3 4" key="1">
    <citation type="submission" date="2023-07" db="EMBL/GenBank/DDBJ databases">
        <title>Genomic Encyclopedia of Type Strains, Phase IV (KMG-IV): sequencing the most valuable type-strain genomes for metagenomic binning, comparative biology and taxonomic classification.</title>
        <authorList>
            <person name="Goeker M."/>
        </authorList>
    </citation>
    <scope>NUCLEOTIDE SEQUENCE [LARGE SCALE GENOMIC DNA]</scope>
    <source>
        <strain evidence="3 4">DSM 1112</strain>
    </source>
</reference>
<dbReference type="PANTHER" id="PTHR46663">
    <property type="entry name" value="DIGUANYLATE CYCLASE DGCT-RELATED"/>
    <property type="match status" value="1"/>
</dbReference>
<evidence type="ECO:0000313" key="3">
    <source>
        <dbReference type="EMBL" id="MDQ0322802.1"/>
    </source>
</evidence>
<feature type="domain" description="PAC" evidence="1">
    <location>
        <begin position="80"/>
        <end position="146"/>
    </location>
</feature>
<dbReference type="Gene3D" id="3.30.450.20">
    <property type="entry name" value="PAS domain"/>
    <property type="match status" value="1"/>
</dbReference>
<dbReference type="InterPro" id="IPR000014">
    <property type="entry name" value="PAS"/>
</dbReference>
<evidence type="ECO:0000259" key="1">
    <source>
        <dbReference type="PROSITE" id="PS50113"/>
    </source>
</evidence>
<dbReference type="EMBL" id="JAUSVF010000002">
    <property type="protein sequence ID" value="MDQ0322802.1"/>
    <property type="molecule type" value="Genomic_DNA"/>
</dbReference>
<comment type="caution">
    <text evidence="3">The sequence shown here is derived from an EMBL/GenBank/DDBJ whole genome shotgun (WGS) entry which is preliminary data.</text>
</comment>
<sequence length="316" mass="34358">MDIRAALKRVSDQRDLLMTLINQVPDQLFVKDLESRFLIANGAVVADKTFIATGEAVTVEALIGKTDFDLFAAPIAQQFHDAEVEIMRSGHPVLSTVEQNVYADGGTKWVSMTKAPLRNVSGQIIGLIGLAQDVTKRKEMEDQARFMAHHDILTGLPNRGLVISRIDEALAQATQNGSSVAVVFLDLDNFKWVNDTLGHQAGDDVLKTAASRIAGSLRLSDIAGRFGGDEFVIILRDPPRQSDGLIRLLERVRTRVAEPLQLAGQTVCVTTSIGVALLETDGTTRDELLAKADAAMYRSKRNGRNTICLASQLLPG</sequence>
<dbReference type="Pfam" id="PF00990">
    <property type="entry name" value="GGDEF"/>
    <property type="match status" value="1"/>
</dbReference>
<dbReference type="InterPro" id="IPR000700">
    <property type="entry name" value="PAS-assoc_C"/>
</dbReference>
<organism evidence="3 4">
    <name type="scientific">Pararhizobium capsulatum DSM 1112</name>
    <dbReference type="NCBI Taxonomy" id="1121113"/>
    <lineage>
        <taxon>Bacteria</taxon>
        <taxon>Pseudomonadati</taxon>
        <taxon>Pseudomonadota</taxon>
        <taxon>Alphaproteobacteria</taxon>
        <taxon>Hyphomicrobiales</taxon>
        <taxon>Rhizobiaceae</taxon>
        <taxon>Rhizobium/Agrobacterium group</taxon>
        <taxon>Pararhizobium</taxon>
    </lineage>
</organism>
<dbReference type="SUPFAM" id="SSF55073">
    <property type="entry name" value="Nucleotide cyclase"/>
    <property type="match status" value="1"/>
</dbReference>
<proteinExistence type="predicted"/>
<dbReference type="CDD" id="cd00130">
    <property type="entry name" value="PAS"/>
    <property type="match status" value="1"/>
</dbReference>
<dbReference type="SMART" id="SM00267">
    <property type="entry name" value="GGDEF"/>
    <property type="match status" value="1"/>
</dbReference>
<dbReference type="Gene3D" id="3.30.70.270">
    <property type="match status" value="1"/>
</dbReference>
<protein>
    <submittedName>
        <fullName evidence="3">Diguanylate cyclase (GGDEF)-like protein/PAS domain S-box-containing protein</fullName>
    </submittedName>
</protein>
<dbReference type="NCBIfam" id="TIGR00254">
    <property type="entry name" value="GGDEF"/>
    <property type="match status" value="1"/>
</dbReference>
<gene>
    <name evidence="3" type="ORF">QO002_005008</name>
</gene>
<dbReference type="InterPro" id="IPR000160">
    <property type="entry name" value="GGDEF_dom"/>
</dbReference>
<dbReference type="InterPro" id="IPR052163">
    <property type="entry name" value="DGC-Regulatory_Protein"/>
</dbReference>